<protein>
    <submittedName>
        <fullName evidence="3">Probable transposable element</fullName>
    </submittedName>
</protein>
<proteinExistence type="predicted"/>
<evidence type="ECO:0000259" key="2">
    <source>
        <dbReference type="Pfam" id="PF13843"/>
    </source>
</evidence>
<feature type="domain" description="PiggyBac transposable element-derived protein" evidence="2">
    <location>
        <begin position="61"/>
        <end position="187"/>
    </location>
</feature>
<feature type="transmembrane region" description="Helical" evidence="1">
    <location>
        <begin position="227"/>
        <end position="248"/>
    </location>
</feature>
<dbReference type="AlphaFoldDB" id="W6Q1H8"/>
<accession>W6Q1H8</accession>
<keyword evidence="1" id="KW-0472">Membrane</keyword>
<evidence type="ECO:0000313" key="4">
    <source>
        <dbReference type="Proteomes" id="UP000030686"/>
    </source>
</evidence>
<gene>
    <name evidence="3" type="ORF">PROQFM164_S01g001885</name>
</gene>
<keyword evidence="1" id="KW-0812">Transmembrane</keyword>
<dbReference type="EMBL" id="HG792015">
    <property type="protein sequence ID" value="CDM28074.1"/>
    <property type="molecule type" value="Genomic_DNA"/>
</dbReference>
<evidence type="ECO:0000256" key="1">
    <source>
        <dbReference type="SAM" id="Phobius"/>
    </source>
</evidence>
<reference evidence="3" key="1">
    <citation type="journal article" date="2014" name="Nat. Commun.">
        <title>Multiple recent horizontal transfers of a large genomic region in cheese making fungi.</title>
        <authorList>
            <person name="Cheeseman K."/>
            <person name="Ropars J."/>
            <person name="Renault P."/>
            <person name="Dupont J."/>
            <person name="Gouzy J."/>
            <person name="Branca A."/>
            <person name="Abraham A.L."/>
            <person name="Ceppi M."/>
            <person name="Conseiller E."/>
            <person name="Debuchy R."/>
            <person name="Malagnac F."/>
            <person name="Goarin A."/>
            <person name="Silar P."/>
            <person name="Lacoste S."/>
            <person name="Sallet E."/>
            <person name="Bensimon A."/>
            <person name="Giraud T."/>
            <person name="Brygoo Y."/>
        </authorList>
    </citation>
    <scope>NUCLEOTIDE SEQUENCE [LARGE SCALE GENOMIC DNA]</scope>
    <source>
        <strain evidence="3">FM164</strain>
    </source>
</reference>
<dbReference type="Proteomes" id="UP000030686">
    <property type="component" value="Unassembled WGS sequence"/>
</dbReference>
<dbReference type="InterPro" id="IPR029526">
    <property type="entry name" value="PGBD"/>
</dbReference>
<evidence type="ECO:0000313" key="3">
    <source>
        <dbReference type="EMBL" id="CDM28074.1"/>
    </source>
</evidence>
<dbReference type="PANTHER" id="PTHR46599:SF3">
    <property type="entry name" value="PIGGYBAC TRANSPOSABLE ELEMENT-DERIVED PROTEIN 4"/>
    <property type="match status" value="1"/>
</dbReference>
<dbReference type="Pfam" id="PF13843">
    <property type="entry name" value="DDE_Tnp_1_7"/>
    <property type="match status" value="1"/>
</dbReference>
<dbReference type="STRING" id="1365484.W6Q1H8"/>
<name>W6Q1H8_PENRF</name>
<keyword evidence="1" id="KW-1133">Transmembrane helix</keyword>
<dbReference type="OrthoDB" id="3562449at2759"/>
<sequence>MPPKGTKRKLDEHIVESPQLLFPSSCPPQLQLPSGLDIDSPSALFSLFRRQAGGTESSPARAWTDTTIADIKVFFGTLVYMSLHQSPRVYHYWWRDIQKGPVHLPHLYMMLKRFEQIKRFIHISRPNGQQQAQPQDKRWWYKLESLASSFEKAAQQYYQPGFNISIDDETEVRCFGRTKHTVKMPLAFLPPPPPRFPQIYYVQSSDLMCNHLLCNHLRMRFLRRRRFHYFFSFLMQQLLMLIAFKMSLSSSDRLRRRAKQSFATGYIKNSFNLQPNCHKHHESDLYQTSKLRSEFTGEVS</sequence>
<keyword evidence="4" id="KW-1185">Reference proteome</keyword>
<organism evidence="3 4">
    <name type="scientific">Penicillium roqueforti (strain FM164)</name>
    <dbReference type="NCBI Taxonomy" id="1365484"/>
    <lineage>
        <taxon>Eukaryota</taxon>
        <taxon>Fungi</taxon>
        <taxon>Dikarya</taxon>
        <taxon>Ascomycota</taxon>
        <taxon>Pezizomycotina</taxon>
        <taxon>Eurotiomycetes</taxon>
        <taxon>Eurotiomycetidae</taxon>
        <taxon>Eurotiales</taxon>
        <taxon>Aspergillaceae</taxon>
        <taxon>Penicillium</taxon>
    </lineage>
</organism>
<dbReference type="PANTHER" id="PTHR46599">
    <property type="entry name" value="PIGGYBAC TRANSPOSABLE ELEMENT-DERIVED PROTEIN 4"/>
    <property type="match status" value="1"/>
</dbReference>